<dbReference type="PRINTS" id="PR00411">
    <property type="entry name" value="PNDRDTASEI"/>
</dbReference>
<dbReference type="Gene3D" id="1.10.150.570">
    <property type="entry name" value="GidA associated domain, C-terminal subdomain"/>
    <property type="match status" value="1"/>
</dbReference>
<dbReference type="GO" id="GO:0030488">
    <property type="term" value="P:tRNA methylation"/>
    <property type="evidence" value="ECO:0007669"/>
    <property type="project" value="TreeGrafter"/>
</dbReference>
<dbReference type="OrthoDB" id="3329at2759"/>
<dbReference type="PROSITE" id="PS00076">
    <property type="entry name" value="PYRIDINE_REDOX_1"/>
    <property type="match status" value="1"/>
</dbReference>
<gene>
    <name evidence="11" type="ORF">NMOB1V02_LOCUS7666</name>
</gene>
<dbReference type="InterPro" id="IPR004416">
    <property type="entry name" value="MnmG"/>
</dbReference>
<keyword evidence="5 9" id="KW-0274">FAD</keyword>
<dbReference type="EMBL" id="OA883930">
    <property type="protein sequence ID" value="CAD7280002.1"/>
    <property type="molecule type" value="Genomic_DNA"/>
</dbReference>
<dbReference type="FunFam" id="3.50.50.60:FF:000002">
    <property type="entry name" value="tRNA uridine 5-carboxymethylaminomethyl modification enzyme MnmG"/>
    <property type="match status" value="1"/>
</dbReference>
<keyword evidence="8 9" id="KW-0676">Redox-active center</keyword>
<reference evidence="11" key="1">
    <citation type="submission" date="2020-11" db="EMBL/GenBank/DDBJ databases">
        <authorList>
            <person name="Tran Van P."/>
        </authorList>
    </citation>
    <scope>NUCLEOTIDE SEQUENCE</scope>
</reference>
<dbReference type="Pfam" id="PF01134">
    <property type="entry name" value="GIDA"/>
    <property type="match status" value="1"/>
</dbReference>
<dbReference type="FunFam" id="1.10.150.570:FF:000001">
    <property type="entry name" value="tRNA uridine 5-carboxymethylaminomethyl modification enzyme MnmG"/>
    <property type="match status" value="1"/>
</dbReference>
<keyword evidence="7" id="KW-1015">Disulfide bond</keyword>
<dbReference type="GO" id="GO:0070899">
    <property type="term" value="P:mitochondrial tRNA wobble uridine modification"/>
    <property type="evidence" value="ECO:0007669"/>
    <property type="project" value="UniProtKB-ARBA"/>
</dbReference>
<dbReference type="Pfam" id="PF07992">
    <property type="entry name" value="Pyr_redox_2"/>
    <property type="match status" value="1"/>
</dbReference>
<dbReference type="InterPro" id="IPR016156">
    <property type="entry name" value="FAD/NAD-linked_Rdtase_dimer_sf"/>
</dbReference>
<dbReference type="GO" id="GO:0004791">
    <property type="term" value="F:thioredoxin-disulfide reductase (NADPH) activity"/>
    <property type="evidence" value="ECO:0007669"/>
    <property type="project" value="InterPro"/>
</dbReference>
<evidence type="ECO:0000256" key="7">
    <source>
        <dbReference type="ARBA" id="ARBA00023157"/>
    </source>
</evidence>
<dbReference type="InterPro" id="IPR012999">
    <property type="entry name" value="Pyr_OxRdtase_I_AS"/>
</dbReference>
<dbReference type="NCBIfam" id="TIGR00136">
    <property type="entry name" value="mnmG_gidA"/>
    <property type="match status" value="1"/>
</dbReference>
<dbReference type="FunFam" id="3.50.50.60:FF:000200">
    <property type="entry name" value="Thioredoxin reductase 2, mitochondrial"/>
    <property type="match status" value="1"/>
</dbReference>
<comment type="similarity">
    <text evidence="2 9">Belongs to the class-I pyridine nucleotide-disulfide oxidoreductase family.</text>
</comment>
<comment type="similarity">
    <text evidence="3">Belongs to the MnmG family.</text>
</comment>
<evidence type="ECO:0000259" key="10">
    <source>
        <dbReference type="SMART" id="SM01228"/>
    </source>
</evidence>
<keyword evidence="4 9" id="KW-0285">Flavoprotein</keyword>
<evidence type="ECO:0000256" key="6">
    <source>
        <dbReference type="ARBA" id="ARBA00023002"/>
    </source>
</evidence>
<dbReference type="InterPro" id="IPR036188">
    <property type="entry name" value="FAD/NAD-bd_sf"/>
</dbReference>
<dbReference type="SUPFAM" id="SSF55424">
    <property type="entry name" value="FAD/NAD-linked reductases, dimerisation (C-terminal) domain"/>
    <property type="match status" value="1"/>
</dbReference>
<comment type="cofactor">
    <cofactor evidence="1">
        <name>FAD</name>
        <dbReference type="ChEBI" id="CHEBI:57692"/>
    </cofactor>
</comment>
<keyword evidence="6 9" id="KW-0560">Oxidoreductase</keyword>
<dbReference type="PANTHER" id="PTHR11806:SF0">
    <property type="entry name" value="PROTEIN MTO1 HOMOLOG, MITOCHONDRIAL"/>
    <property type="match status" value="1"/>
</dbReference>
<dbReference type="InterPro" id="IPR040131">
    <property type="entry name" value="MnmG_N"/>
</dbReference>
<dbReference type="InterPro" id="IPR020595">
    <property type="entry name" value="MnmG-rel_CS"/>
</dbReference>
<dbReference type="Pfam" id="PF02852">
    <property type="entry name" value="Pyr_redox_dim"/>
    <property type="match status" value="1"/>
</dbReference>
<dbReference type="PROSITE" id="PS01281">
    <property type="entry name" value="GIDA_2"/>
    <property type="match status" value="1"/>
</dbReference>
<dbReference type="PRINTS" id="PR00368">
    <property type="entry name" value="FADPNR"/>
</dbReference>
<name>A0A7R9GGA1_9CRUS</name>
<dbReference type="HAMAP" id="MF_00129">
    <property type="entry name" value="MnmG_GidA"/>
    <property type="match status" value="1"/>
</dbReference>
<organism evidence="11">
    <name type="scientific">Notodromas monacha</name>
    <dbReference type="NCBI Taxonomy" id="399045"/>
    <lineage>
        <taxon>Eukaryota</taxon>
        <taxon>Metazoa</taxon>
        <taxon>Ecdysozoa</taxon>
        <taxon>Arthropoda</taxon>
        <taxon>Crustacea</taxon>
        <taxon>Oligostraca</taxon>
        <taxon>Ostracoda</taxon>
        <taxon>Podocopa</taxon>
        <taxon>Podocopida</taxon>
        <taxon>Cypridocopina</taxon>
        <taxon>Cypridoidea</taxon>
        <taxon>Cyprididae</taxon>
        <taxon>Notodromas</taxon>
    </lineage>
</organism>
<dbReference type="InterPro" id="IPR004099">
    <property type="entry name" value="Pyr_nucl-diS_OxRdtase_dimer"/>
</dbReference>
<accession>A0A7R9GGA1</accession>
<dbReference type="AlphaFoldDB" id="A0A7R9GGA1"/>
<evidence type="ECO:0000256" key="3">
    <source>
        <dbReference type="ARBA" id="ARBA00007653"/>
    </source>
</evidence>
<dbReference type="GO" id="GO:0005829">
    <property type="term" value="C:cytosol"/>
    <property type="evidence" value="ECO:0007669"/>
    <property type="project" value="TreeGrafter"/>
</dbReference>
<dbReference type="Gene3D" id="3.30.390.30">
    <property type="match status" value="1"/>
</dbReference>
<sequence length="1107" mass="121673">MPPTAAKYEYDLVVIGGGSGGLAASKEAAQLGKKVAVCDFVTPTPIGTTWGLGGTCVNVGCIPKKLMHHAALIGEFVKDSKQFGWEPGEGNHDWNKLVEMVKNHIAKLNWGYRVALRNKKVQYLNAFASLVDAHTIKTVDKRDNVKTITAENVILAMGLRPRYPDIPGAKEYAITSDDLFTLPYPPGDTLCVGASYVSLECAGFLREIGFNVTVMVRSILLRGFDQQMAELVGSYMARHGVVFQRDRVPVKIEKIADGKPGKYRVTSVDTQGETRQDVYNTILFAIGRDACTRNLGLEAAGVKLNPKNWKVVCTPDERTSVPNIYAIGDILDGKLELTPIAIQAGIRLVREKVLGLHILSPNAGEVTQGYALGMKLGAKKSDFDELIGIHPTVAEVVSREKKLLPIGMWSKFVFRNIVREKSVAVRCQSTFSVDHFSKLTTADVSATYDVLVVGGGHAGTEASAAAARMGRSTLLVTHKLDTIGEMSCNPSFGGIGKGHLIREVDALDGVVGKACDESGIHFKVLNKRKGPAVWGLRAQIDRQLYKYNIQRKLANQPNLWILSGAVDDVLLEYDPEGKPSVTGVVLESGQILKAKTIVLTTGTFLRARIILGKQTVAAGRIGDRSSVKLGETLIEKLKFKTGRLKTGTPPRILGETVNFSKTVKHLADDSPTPFSFLNETVLIDPMYQLPCYMTKTTPRVDEIIKATLHLNDHVGEEIRGARYCPSIESKILKQVPNDHYVGFSNRYTILYSTETFGGRSHQLWLEPEGLTSNLVYPQGMSCTMPEEYQVELIRSIPGLENATVVRPGYGVDYDYVDPRQLKLSLETKPVDGLFLAGQINGTTGYEEAAAQGIVAGINAGLRATGDDPMIINRSEAYIGVLIDDLVTRGTSEPYRMFTSRSEFRLTLRPDNADFRLTGKGAIHGAVSRARLEHCDAMKTDLDKLKTLLSSVHYPLDQWRRKLGLPSSKSAPTYLRTYVCQPGFEIFGLPNDVISLESLSKIVPGCDEFLGNKNLEKRLRIEALYERAIEMEKDEILEVRKYESMLLPADLDYYANEISLSNEVREKLAASQPQTIAAASRIPGVTPASIVNLLAFVQRKQSSSRMFS</sequence>
<dbReference type="InterPro" id="IPR026904">
    <property type="entry name" value="MnmG_C"/>
</dbReference>
<dbReference type="Proteomes" id="UP000678499">
    <property type="component" value="Unassembled WGS sequence"/>
</dbReference>
<dbReference type="Pfam" id="PF13932">
    <property type="entry name" value="SAM_GIDA_C"/>
    <property type="match status" value="1"/>
</dbReference>
<keyword evidence="12" id="KW-1185">Reference proteome</keyword>
<evidence type="ECO:0000256" key="5">
    <source>
        <dbReference type="ARBA" id="ARBA00022827"/>
    </source>
</evidence>
<evidence type="ECO:0000313" key="11">
    <source>
        <dbReference type="EMBL" id="CAD7280002.1"/>
    </source>
</evidence>
<proteinExistence type="inferred from homology"/>
<dbReference type="InterPro" id="IPR044920">
    <property type="entry name" value="MnmG_C_subdom_sf"/>
</dbReference>
<evidence type="ECO:0000256" key="4">
    <source>
        <dbReference type="ARBA" id="ARBA00022630"/>
    </source>
</evidence>
<dbReference type="InterPro" id="IPR002218">
    <property type="entry name" value="MnmG-rel"/>
</dbReference>
<dbReference type="InterPro" id="IPR047001">
    <property type="entry name" value="MnmG_C_subdom"/>
</dbReference>
<dbReference type="GO" id="GO:0005739">
    <property type="term" value="C:mitochondrion"/>
    <property type="evidence" value="ECO:0007669"/>
    <property type="project" value="GOC"/>
</dbReference>
<protein>
    <recommendedName>
        <fullName evidence="10">tRNA uridine 5-carboxymethylaminomethyl modification enzyme C-terminal subdomain domain-containing protein</fullName>
    </recommendedName>
</protein>
<dbReference type="SUPFAM" id="SSF51905">
    <property type="entry name" value="FAD/NAD(P)-binding domain"/>
    <property type="match status" value="2"/>
</dbReference>
<dbReference type="PANTHER" id="PTHR11806">
    <property type="entry name" value="GLUCOSE INHIBITED DIVISION PROTEIN A"/>
    <property type="match status" value="1"/>
</dbReference>
<dbReference type="InterPro" id="IPR023753">
    <property type="entry name" value="FAD/NAD-binding_dom"/>
</dbReference>
<evidence type="ECO:0000256" key="9">
    <source>
        <dbReference type="RuleBase" id="RU003691"/>
    </source>
</evidence>
<feature type="domain" description="tRNA uridine 5-carboxymethylaminomethyl modification enzyme C-terminal subdomain" evidence="10">
    <location>
        <begin position="1022"/>
        <end position="1094"/>
    </location>
</feature>
<dbReference type="Gene3D" id="3.50.50.60">
    <property type="entry name" value="FAD/NAD(P)-binding domain"/>
    <property type="match status" value="3"/>
</dbReference>
<dbReference type="InterPro" id="IPR006338">
    <property type="entry name" value="Thioredoxin/glutathione_Rdtase"/>
</dbReference>
<evidence type="ECO:0000313" key="12">
    <source>
        <dbReference type="Proteomes" id="UP000678499"/>
    </source>
</evidence>
<dbReference type="SMART" id="SM01228">
    <property type="entry name" value="GIDA_assoc_3"/>
    <property type="match status" value="1"/>
</dbReference>
<dbReference type="FunFam" id="3.50.50.60:FF:000082">
    <property type="entry name" value="protein MTO1 homolog, mitochondrial isoform X1"/>
    <property type="match status" value="1"/>
</dbReference>
<evidence type="ECO:0000256" key="8">
    <source>
        <dbReference type="ARBA" id="ARBA00023284"/>
    </source>
</evidence>
<dbReference type="NCBIfam" id="TIGR01438">
    <property type="entry name" value="TGR"/>
    <property type="match status" value="1"/>
</dbReference>
<evidence type="ECO:0000256" key="2">
    <source>
        <dbReference type="ARBA" id="ARBA00007532"/>
    </source>
</evidence>
<dbReference type="FunFam" id="3.50.50.60:FF:000012">
    <property type="entry name" value="Thioredoxin reductase 1, cytoplasmic"/>
    <property type="match status" value="1"/>
</dbReference>
<evidence type="ECO:0000256" key="1">
    <source>
        <dbReference type="ARBA" id="ARBA00001974"/>
    </source>
</evidence>
<dbReference type="GO" id="GO:0050660">
    <property type="term" value="F:flavin adenine dinucleotide binding"/>
    <property type="evidence" value="ECO:0007669"/>
    <property type="project" value="InterPro"/>
</dbReference>
<dbReference type="EMBL" id="CAJPEX010001893">
    <property type="protein sequence ID" value="CAG0920154.1"/>
    <property type="molecule type" value="Genomic_DNA"/>
</dbReference>